<feature type="region of interest" description="Disordered" evidence="1">
    <location>
        <begin position="131"/>
        <end position="172"/>
    </location>
</feature>
<evidence type="ECO:0000256" key="1">
    <source>
        <dbReference type="SAM" id="MobiDB-lite"/>
    </source>
</evidence>
<feature type="compositionally biased region" description="Low complexity" evidence="1">
    <location>
        <begin position="316"/>
        <end position="326"/>
    </location>
</feature>
<comment type="caution">
    <text evidence="3">The sequence shown here is derived from an EMBL/GenBank/DDBJ whole genome shotgun (WGS) entry which is preliminary data.</text>
</comment>
<feature type="region of interest" description="Disordered" evidence="1">
    <location>
        <begin position="356"/>
        <end position="390"/>
    </location>
</feature>
<keyword evidence="4" id="KW-1185">Reference proteome</keyword>
<feature type="compositionally biased region" description="Polar residues" evidence="1">
    <location>
        <begin position="131"/>
        <end position="140"/>
    </location>
</feature>
<gene>
    <name evidence="3" type="ORF">TEA_010403</name>
</gene>
<dbReference type="PANTHER" id="PTHR33349">
    <property type="entry name" value="EMB|CAB62594.1"/>
    <property type="match status" value="1"/>
</dbReference>
<dbReference type="Proteomes" id="UP000306102">
    <property type="component" value="Unassembled WGS sequence"/>
</dbReference>
<dbReference type="PANTHER" id="PTHR33349:SF41">
    <property type="entry name" value="EMB|CAB62594.1"/>
    <property type="match status" value="1"/>
</dbReference>
<feature type="domain" description="Calmodulin-binding" evidence="2">
    <location>
        <begin position="400"/>
        <end position="516"/>
    </location>
</feature>
<dbReference type="SMART" id="SM01054">
    <property type="entry name" value="CaM_binding"/>
    <property type="match status" value="1"/>
</dbReference>
<organism evidence="3 4">
    <name type="scientific">Camellia sinensis var. sinensis</name>
    <name type="common">China tea</name>
    <dbReference type="NCBI Taxonomy" id="542762"/>
    <lineage>
        <taxon>Eukaryota</taxon>
        <taxon>Viridiplantae</taxon>
        <taxon>Streptophyta</taxon>
        <taxon>Embryophyta</taxon>
        <taxon>Tracheophyta</taxon>
        <taxon>Spermatophyta</taxon>
        <taxon>Magnoliopsida</taxon>
        <taxon>eudicotyledons</taxon>
        <taxon>Gunneridae</taxon>
        <taxon>Pentapetalae</taxon>
        <taxon>asterids</taxon>
        <taxon>Ericales</taxon>
        <taxon>Theaceae</taxon>
        <taxon>Camellia</taxon>
    </lineage>
</organism>
<evidence type="ECO:0000313" key="3">
    <source>
        <dbReference type="EMBL" id="THG07496.1"/>
    </source>
</evidence>
<dbReference type="InterPro" id="IPR012417">
    <property type="entry name" value="CaM-bd_dom_pln"/>
</dbReference>
<name>A0A4S4DXS6_CAMSN</name>
<sequence length="529" mass="58314">MAKETIDIPETPEKIELEGDNTRRYSTGNLIISKNEVKVLPRYLSDSMSSCHDLCKYGINTSLEKARSLTPKRITARSWEGQDHVKDVNLQEREKKSVINPKHLPDSKSQTTDKHQVIVKEAPTSAKKVTVSSKRFSSPGSRMDVSAKHATDLRPKPVQSKPPSFLKAGHLSSGRYCNTSKDMRMPKFGKMKDLVPPAVSLSLRPSIKRELGAKSGNSKDLNKVSHLKSRTVRKAESKQPINEEVPEKTIYVIETQPDHLTQNGCDTSHSPQSLNPSPGDKKLKCGQIGMHSSRSSPSSEKKTLEHNQNGSQATQSCSSSSSSLSSHKNSLRHNAPSSSSSLSLLSLSSYASESVKSNESDPVSEGIGTKIENQKPNHEVESTSEPRQVERISLEDKVGSPQKLTFRIGKVVDVPSENTSPSRHRFKERVVLGENQIGKADTEQRSLKKVVAIDELNGSETETMKVVLRHQAVEVEKRRGQQRFLNNVIKETASKLVETRKSKVKALVGAFESLISLQDSKSSATINAS</sequence>
<feature type="compositionally biased region" description="Polar residues" evidence="1">
    <location>
        <begin position="306"/>
        <end position="315"/>
    </location>
</feature>
<dbReference type="EMBL" id="SDRB02009956">
    <property type="protein sequence ID" value="THG07496.1"/>
    <property type="molecule type" value="Genomic_DNA"/>
</dbReference>
<feature type="compositionally biased region" description="Basic and acidic residues" evidence="1">
    <location>
        <begin position="145"/>
        <end position="155"/>
    </location>
</feature>
<dbReference type="Pfam" id="PF07839">
    <property type="entry name" value="CaM_binding"/>
    <property type="match status" value="1"/>
</dbReference>
<dbReference type="AlphaFoldDB" id="A0A4S4DXS6"/>
<feature type="region of interest" description="Disordered" evidence="1">
    <location>
        <begin position="210"/>
        <end position="341"/>
    </location>
</feature>
<reference evidence="3 4" key="1">
    <citation type="journal article" date="2018" name="Proc. Natl. Acad. Sci. U.S.A.">
        <title>Draft genome sequence of Camellia sinensis var. sinensis provides insights into the evolution of the tea genome and tea quality.</title>
        <authorList>
            <person name="Wei C."/>
            <person name="Yang H."/>
            <person name="Wang S."/>
            <person name="Zhao J."/>
            <person name="Liu C."/>
            <person name="Gao L."/>
            <person name="Xia E."/>
            <person name="Lu Y."/>
            <person name="Tai Y."/>
            <person name="She G."/>
            <person name="Sun J."/>
            <person name="Cao H."/>
            <person name="Tong W."/>
            <person name="Gao Q."/>
            <person name="Li Y."/>
            <person name="Deng W."/>
            <person name="Jiang X."/>
            <person name="Wang W."/>
            <person name="Chen Q."/>
            <person name="Zhang S."/>
            <person name="Li H."/>
            <person name="Wu J."/>
            <person name="Wang P."/>
            <person name="Li P."/>
            <person name="Shi C."/>
            <person name="Zheng F."/>
            <person name="Jian J."/>
            <person name="Huang B."/>
            <person name="Shan D."/>
            <person name="Shi M."/>
            <person name="Fang C."/>
            <person name="Yue Y."/>
            <person name="Li F."/>
            <person name="Li D."/>
            <person name="Wei S."/>
            <person name="Han B."/>
            <person name="Jiang C."/>
            <person name="Yin Y."/>
            <person name="Xia T."/>
            <person name="Zhang Z."/>
            <person name="Bennetzen J.L."/>
            <person name="Zhao S."/>
            <person name="Wan X."/>
        </authorList>
    </citation>
    <scope>NUCLEOTIDE SEQUENCE [LARGE SCALE GENOMIC DNA]</scope>
    <source>
        <strain evidence="4">cv. Shuchazao</strain>
        <tissue evidence="3">Leaf</tissue>
    </source>
</reference>
<proteinExistence type="predicted"/>
<accession>A0A4S4DXS6</accession>
<dbReference type="GO" id="GO:0005516">
    <property type="term" value="F:calmodulin binding"/>
    <property type="evidence" value="ECO:0007669"/>
    <property type="project" value="InterPro"/>
</dbReference>
<protein>
    <recommendedName>
        <fullName evidence="2">Calmodulin-binding domain-containing protein</fullName>
    </recommendedName>
</protein>
<evidence type="ECO:0000259" key="2">
    <source>
        <dbReference type="SMART" id="SM01054"/>
    </source>
</evidence>
<evidence type="ECO:0000313" key="4">
    <source>
        <dbReference type="Proteomes" id="UP000306102"/>
    </source>
</evidence>
<feature type="compositionally biased region" description="Polar residues" evidence="1">
    <location>
        <begin position="258"/>
        <end position="276"/>
    </location>
</feature>
<feature type="compositionally biased region" description="Basic and acidic residues" evidence="1">
    <location>
        <begin position="372"/>
        <end position="381"/>
    </location>
</feature>